<dbReference type="InterPro" id="IPR036249">
    <property type="entry name" value="Thioredoxin-like_sf"/>
</dbReference>
<dbReference type="InterPro" id="IPR013740">
    <property type="entry name" value="Redoxin"/>
</dbReference>
<feature type="domain" description="Thioredoxin" evidence="2">
    <location>
        <begin position="14"/>
        <end position="155"/>
    </location>
</feature>
<proteinExistence type="predicted"/>
<dbReference type="InterPro" id="IPR013766">
    <property type="entry name" value="Thioredoxin_domain"/>
</dbReference>
<dbReference type="Gene3D" id="3.40.30.10">
    <property type="entry name" value="Glutaredoxin"/>
    <property type="match status" value="1"/>
</dbReference>
<dbReference type="Proteomes" id="UP000315439">
    <property type="component" value="Unassembled WGS sequence"/>
</dbReference>
<comment type="caution">
    <text evidence="3">The sequence shown here is derived from an EMBL/GenBank/DDBJ whole genome shotgun (WGS) entry which is preliminary data.</text>
</comment>
<dbReference type="InterPro" id="IPR050553">
    <property type="entry name" value="Thioredoxin_ResA/DsbE_sf"/>
</dbReference>
<feature type="chain" id="PRO_5022042794" evidence="1">
    <location>
        <begin position="26"/>
        <end position="156"/>
    </location>
</feature>
<evidence type="ECO:0000313" key="4">
    <source>
        <dbReference type="Proteomes" id="UP000315439"/>
    </source>
</evidence>
<sequence>MTEHRKTMRFIFILIIALSASTKSAAQDVVDISQYKGKVVYLDFWASWCIPCRKSFPWMNEIRQKYSPDELAIVAVNLDKERKLAEEFLKKYPAEFEIVFDPAGSSAKKYQILGLPSSLLIDRNGKIISTQTGFFKKKISLYNSKVEAAVRQKSEE</sequence>
<dbReference type="PANTHER" id="PTHR42852:SF18">
    <property type="entry name" value="CHROMOSOME UNDETERMINED SCAFFOLD_47, WHOLE GENOME SHOTGUN SEQUENCE"/>
    <property type="match status" value="1"/>
</dbReference>
<gene>
    <name evidence="3" type="ORF">FLL46_21600</name>
</gene>
<keyword evidence="4" id="KW-1185">Reference proteome</keyword>
<protein>
    <submittedName>
        <fullName evidence="3">TlpA family protein disulfide reductase</fullName>
    </submittedName>
</protein>
<dbReference type="OrthoDB" id="9799347at2"/>
<dbReference type="GO" id="GO:0016491">
    <property type="term" value="F:oxidoreductase activity"/>
    <property type="evidence" value="ECO:0007669"/>
    <property type="project" value="InterPro"/>
</dbReference>
<evidence type="ECO:0000256" key="1">
    <source>
        <dbReference type="SAM" id="SignalP"/>
    </source>
</evidence>
<keyword evidence="1" id="KW-0732">Signal</keyword>
<accession>A0A545U690</accession>
<dbReference type="SUPFAM" id="SSF52833">
    <property type="entry name" value="Thioredoxin-like"/>
    <property type="match status" value="1"/>
</dbReference>
<feature type="signal peptide" evidence="1">
    <location>
        <begin position="1"/>
        <end position="25"/>
    </location>
</feature>
<dbReference type="EMBL" id="VIKS01000013">
    <property type="protein sequence ID" value="TQV84987.1"/>
    <property type="molecule type" value="Genomic_DNA"/>
</dbReference>
<dbReference type="PANTHER" id="PTHR42852">
    <property type="entry name" value="THIOL:DISULFIDE INTERCHANGE PROTEIN DSBE"/>
    <property type="match status" value="1"/>
</dbReference>
<dbReference type="AlphaFoldDB" id="A0A545U690"/>
<evidence type="ECO:0000259" key="2">
    <source>
        <dbReference type="PROSITE" id="PS51352"/>
    </source>
</evidence>
<dbReference type="PROSITE" id="PS51352">
    <property type="entry name" value="THIOREDOXIN_2"/>
    <property type="match status" value="1"/>
</dbReference>
<organism evidence="3 4">
    <name type="scientific">Aliikangiella coralliicola</name>
    <dbReference type="NCBI Taxonomy" id="2592383"/>
    <lineage>
        <taxon>Bacteria</taxon>
        <taxon>Pseudomonadati</taxon>
        <taxon>Pseudomonadota</taxon>
        <taxon>Gammaproteobacteria</taxon>
        <taxon>Oceanospirillales</taxon>
        <taxon>Pleioneaceae</taxon>
        <taxon>Aliikangiella</taxon>
    </lineage>
</organism>
<dbReference type="Pfam" id="PF08534">
    <property type="entry name" value="Redoxin"/>
    <property type="match status" value="1"/>
</dbReference>
<dbReference type="CDD" id="cd02966">
    <property type="entry name" value="TlpA_like_family"/>
    <property type="match status" value="1"/>
</dbReference>
<name>A0A545U690_9GAMM</name>
<evidence type="ECO:0000313" key="3">
    <source>
        <dbReference type="EMBL" id="TQV84987.1"/>
    </source>
</evidence>
<reference evidence="3 4" key="1">
    <citation type="submission" date="2019-07" db="EMBL/GenBank/DDBJ databases">
        <title>Draft genome for Aliikangiella sp. M105.</title>
        <authorList>
            <person name="Wang G."/>
        </authorList>
    </citation>
    <scope>NUCLEOTIDE SEQUENCE [LARGE SCALE GENOMIC DNA]</scope>
    <source>
        <strain evidence="3 4">M105</strain>
    </source>
</reference>